<keyword evidence="2" id="KW-1185">Reference proteome</keyword>
<gene>
    <name evidence="1" type="ORF">L2E82_48469</name>
</gene>
<sequence length="267" mass="30824">MNDIVTGLETALQYQLSTTSTSTHTSQSSFEEFKPEKGDFQKLVRRFVTPGVNGESSIQNLPKDLRRHICFTLVKRVPLFKDMDERLLHEICERLKPCVFANNTCIIEEGDPVVQMLFIVRGRLEITTRFGWISGFLEEGDYCCEELLTLALDPKSGDNIPSSTRTLWALQDVEAFALPAGEIKFIVSQFTRPPPRRVKYHSQQWRTWGAYYIQAAWRRYLKRKEKARNKSLRVTFLAVRFSAKLLHGVHRNRNLKSDSIMAGDVYC</sequence>
<evidence type="ECO:0000313" key="2">
    <source>
        <dbReference type="Proteomes" id="UP001055811"/>
    </source>
</evidence>
<organism evidence="1 2">
    <name type="scientific">Cichorium intybus</name>
    <name type="common">Chicory</name>
    <dbReference type="NCBI Taxonomy" id="13427"/>
    <lineage>
        <taxon>Eukaryota</taxon>
        <taxon>Viridiplantae</taxon>
        <taxon>Streptophyta</taxon>
        <taxon>Embryophyta</taxon>
        <taxon>Tracheophyta</taxon>
        <taxon>Spermatophyta</taxon>
        <taxon>Magnoliopsida</taxon>
        <taxon>eudicotyledons</taxon>
        <taxon>Gunneridae</taxon>
        <taxon>Pentapetalae</taxon>
        <taxon>asterids</taxon>
        <taxon>campanulids</taxon>
        <taxon>Asterales</taxon>
        <taxon>Asteraceae</taxon>
        <taxon>Cichorioideae</taxon>
        <taxon>Cichorieae</taxon>
        <taxon>Cichoriinae</taxon>
        <taxon>Cichorium</taxon>
    </lineage>
</organism>
<dbReference type="Proteomes" id="UP001055811">
    <property type="component" value="Linkage Group LG09"/>
</dbReference>
<reference evidence="1 2" key="2">
    <citation type="journal article" date="2022" name="Mol. Ecol. Resour.">
        <title>The genomes of chicory, endive, great burdock and yacon provide insights into Asteraceae paleo-polyploidization history and plant inulin production.</title>
        <authorList>
            <person name="Fan W."/>
            <person name="Wang S."/>
            <person name="Wang H."/>
            <person name="Wang A."/>
            <person name="Jiang F."/>
            <person name="Liu H."/>
            <person name="Zhao H."/>
            <person name="Xu D."/>
            <person name="Zhang Y."/>
        </authorList>
    </citation>
    <scope>NUCLEOTIDE SEQUENCE [LARGE SCALE GENOMIC DNA]</scope>
    <source>
        <strain evidence="2">cv. Punajuju</strain>
        <tissue evidence="1">Leaves</tissue>
    </source>
</reference>
<reference evidence="2" key="1">
    <citation type="journal article" date="2022" name="Mol. Ecol. Resour.">
        <title>The genomes of chicory, endive, great burdock and yacon provide insights into Asteraceae palaeo-polyploidization history and plant inulin production.</title>
        <authorList>
            <person name="Fan W."/>
            <person name="Wang S."/>
            <person name="Wang H."/>
            <person name="Wang A."/>
            <person name="Jiang F."/>
            <person name="Liu H."/>
            <person name="Zhao H."/>
            <person name="Xu D."/>
            <person name="Zhang Y."/>
        </authorList>
    </citation>
    <scope>NUCLEOTIDE SEQUENCE [LARGE SCALE GENOMIC DNA]</scope>
    <source>
        <strain evidence="2">cv. Punajuju</strain>
    </source>
</reference>
<protein>
    <submittedName>
        <fullName evidence="1">Uncharacterized protein</fullName>
    </submittedName>
</protein>
<accession>A0ACB8YYQ3</accession>
<proteinExistence type="predicted"/>
<name>A0ACB8YYQ3_CICIN</name>
<evidence type="ECO:0000313" key="1">
    <source>
        <dbReference type="EMBL" id="KAI3690443.1"/>
    </source>
</evidence>
<dbReference type="EMBL" id="CM042017">
    <property type="protein sequence ID" value="KAI3690443.1"/>
    <property type="molecule type" value="Genomic_DNA"/>
</dbReference>
<comment type="caution">
    <text evidence="1">The sequence shown here is derived from an EMBL/GenBank/DDBJ whole genome shotgun (WGS) entry which is preliminary data.</text>
</comment>